<comment type="similarity">
    <text evidence="1">Belongs to the peptidase M16 family.</text>
</comment>
<protein>
    <recommendedName>
        <fullName evidence="5">Peptidase M16 N-terminal domain-containing protein</fullName>
    </recommendedName>
</protein>
<dbReference type="InterPro" id="IPR007863">
    <property type="entry name" value="Peptidase_M16_C"/>
</dbReference>
<evidence type="ECO:0000313" key="4">
    <source>
        <dbReference type="EMBL" id="SUZ61531.1"/>
    </source>
</evidence>
<dbReference type="EMBL" id="UINC01000810">
    <property type="protein sequence ID" value="SUZ61531.1"/>
    <property type="molecule type" value="Genomic_DNA"/>
</dbReference>
<feature type="domain" description="Peptidase M16 N-terminal" evidence="2">
    <location>
        <begin position="30"/>
        <end position="177"/>
    </location>
</feature>
<evidence type="ECO:0000259" key="2">
    <source>
        <dbReference type="Pfam" id="PF00675"/>
    </source>
</evidence>
<evidence type="ECO:0000256" key="1">
    <source>
        <dbReference type="ARBA" id="ARBA00007261"/>
    </source>
</evidence>
<dbReference type="PANTHER" id="PTHR11851:SF49">
    <property type="entry name" value="MITOCHONDRIAL-PROCESSING PEPTIDASE SUBUNIT ALPHA"/>
    <property type="match status" value="1"/>
</dbReference>
<organism evidence="4">
    <name type="scientific">marine metagenome</name>
    <dbReference type="NCBI Taxonomy" id="408172"/>
    <lineage>
        <taxon>unclassified sequences</taxon>
        <taxon>metagenomes</taxon>
        <taxon>ecological metagenomes</taxon>
    </lineage>
</organism>
<feature type="domain" description="Peptidase M16 C-terminal" evidence="3">
    <location>
        <begin position="183"/>
        <end position="357"/>
    </location>
</feature>
<dbReference type="SUPFAM" id="SSF63411">
    <property type="entry name" value="LuxS/MPP-like metallohydrolase"/>
    <property type="match status" value="2"/>
</dbReference>
<proteinExistence type="inferred from homology"/>
<dbReference type="GO" id="GO:0006508">
    <property type="term" value="P:proteolysis"/>
    <property type="evidence" value="ECO:0007669"/>
    <property type="project" value="InterPro"/>
</dbReference>
<dbReference type="GO" id="GO:0004222">
    <property type="term" value="F:metalloendopeptidase activity"/>
    <property type="evidence" value="ECO:0007669"/>
    <property type="project" value="InterPro"/>
</dbReference>
<sequence length="427" mass="46720">MSRTTPGLTAASSDDVEHIFETRLTSGIHVLSEYIPSVRSAAVGVWVRQGSAHETDSDSGVSHLLEHMVFKGTERRSASEIALSLESLGGLLDAYTTREHTSYQARVLDEHLGKALDVLADLTLAPLLSDNDLELEREVILEEIAQVQDTPDDLVFEMHSDQLWQGHPYGRSILGTKTSVSQLSSDKLRQLHQRTYRGDNLIVAAAGNLCHEELVEAVSRLFPTHSSDVDDVSLVVEPEGIKHGDAFVARTSAQTHIVFGTNVPGHCHPDRYPLALLSSALGGGMSSRLFQKIREKMGLCYSIYTYQSFYSAAGISGVYVATRPTTAQAAVEAISTELSTLAASGLTVEELDKTKRQVKGQVMLSLESPGSRLHRLASFALHKEPFVGLDGVLEKIDAVSFEEIQRVAEMYYSPDHHFVLRLGPEAI</sequence>
<reference evidence="4" key="1">
    <citation type="submission" date="2018-05" db="EMBL/GenBank/DDBJ databases">
        <authorList>
            <person name="Lanie J.A."/>
            <person name="Ng W.-L."/>
            <person name="Kazmierczak K.M."/>
            <person name="Andrzejewski T.M."/>
            <person name="Davidsen T.M."/>
            <person name="Wayne K.J."/>
            <person name="Tettelin H."/>
            <person name="Glass J.I."/>
            <person name="Rusch D."/>
            <person name="Podicherti R."/>
            <person name="Tsui H.-C.T."/>
            <person name="Winkler M.E."/>
        </authorList>
    </citation>
    <scope>NUCLEOTIDE SEQUENCE</scope>
</reference>
<dbReference type="InterPro" id="IPR011249">
    <property type="entry name" value="Metalloenz_LuxS/M16"/>
</dbReference>
<gene>
    <name evidence="4" type="ORF">METZ01_LOCUS14385</name>
</gene>
<dbReference type="InterPro" id="IPR050361">
    <property type="entry name" value="MPP/UQCRC_Complex"/>
</dbReference>
<accession>A0A381P3P0</accession>
<dbReference type="Pfam" id="PF00675">
    <property type="entry name" value="Peptidase_M16"/>
    <property type="match status" value="1"/>
</dbReference>
<evidence type="ECO:0008006" key="5">
    <source>
        <dbReference type="Google" id="ProtNLM"/>
    </source>
</evidence>
<evidence type="ECO:0000259" key="3">
    <source>
        <dbReference type="Pfam" id="PF05193"/>
    </source>
</evidence>
<dbReference type="AlphaFoldDB" id="A0A381P3P0"/>
<dbReference type="PROSITE" id="PS00143">
    <property type="entry name" value="INSULINASE"/>
    <property type="match status" value="1"/>
</dbReference>
<dbReference type="Pfam" id="PF05193">
    <property type="entry name" value="Peptidase_M16_C"/>
    <property type="match status" value="1"/>
</dbReference>
<dbReference type="InterPro" id="IPR011765">
    <property type="entry name" value="Pept_M16_N"/>
</dbReference>
<dbReference type="PANTHER" id="PTHR11851">
    <property type="entry name" value="METALLOPROTEASE"/>
    <property type="match status" value="1"/>
</dbReference>
<dbReference type="InterPro" id="IPR001431">
    <property type="entry name" value="Pept_M16_Zn_BS"/>
</dbReference>
<name>A0A381P3P0_9ZZZZ</name>
<dbReference type="GO" id="GO:0046872">
    <property type="term" value="F:metal ion binding"/>
    <property type="evidence" value="ECO:0007669"/>
    <property type="project" value="InterPro"/>
</dbReference>
<dbReference type="Gene3D" id="3.30.830.10">
    <property type="entry name" value="Metalloenzyme, LuxS/M16 peptidase-like"/>
    <property type="match status" value="2"/>
</dbReference>